<organism evidence="2 3">
    <name type="scientific">Psychrobacter nivimaris</name>
    <dbReference type="NCBI Taxonomy" id="281738"/>
    <lineage>
        <taxon>Bacteria</taxon>
        <taxon>Pseudomonadati</taxon>
        <taxon>Pseudomonadota</taxon>
        <taxon>Gammaproteobacteria</taxon>
        <taxon>Moraxellales</taxon>
        <taxon>Moraxellaceae</taxon>
        <taxon>Psychrobacter</taxon>
    </lineage>
</organism>
<protein>
    <submittedName>
        <fullName evidence="2">Uncharacterized protein</fullName>
    </submittedName>
</protein>
<gene>
    <name evidence="2" type="ORF">FQV37_872</name>
</gene>
<keyword evidence="1" id="KW-0812">Transmembrane</keyword>
<keyword evidence="3" id="KW-1185">Reference proteome</keyword>
<feature type="transmembrane region" description="Helical" evidence="1">
    <location>
        <begin position="24"/>
        <end position="43"/>
    </location>
</feature>
<sequence length="82" mass="9613">MKEPKARFVLAEATLAEVNKQLKLNMLVMAAVVFVLFMNIMKFMAEKSFFYAMLAVVMICLLFFLQKARRILTLRKQELIHK</sequence>
<evidence type="ECO:0000313" key="3">
    <source>
        <dbReference type="Proteomes" id="UP000471465"/>
    </source>
</evidence>
<proteinExistence type="predicted"/>
<keyword evidence="1" id="KW-1133">Transmembrane helix</keyword>
<accession>A0A6N7BXP5</accession>
<dbReference type="EMBL" id="VZIZ01000019">
    <property type="protein sequence ID" value="KAF0568464.1"/>
    <property type="molecule type" value="Genomic_DNA"/>
</dbReference>
<name>A0A6N7BXP5_9GAMM</name>
<dbReference type="RefSeq" id="WP_102092783.1">
    <property type="nucleotide sequence ID" value="NZ_VZIZ01000019.1"/>
</dbReference>
<comment type="caution">
    <text evidence="2">The sequence shown here is derived from an EMBL/GenBank/DDBJ whole genome shotgun (WGS) entry which is preliminary data.</text>
</comment>
<evidence type="ECO:0000256" key="1">
    <source>
        <dbReference type="SAM" id="Phobius"/>
    </source>
</evidence>
<feature type="transmembrane region" description="Helical" evidence="1">
    <location>
        <begin position="49"/>
        <end position="65"/>
    </location>
</feature>
<dbReference type="AlphaFoldDB" id="A0A6N7BXP5"/>
<dbReference type="Proteomes" id="UP000471465">
    <property type="component" value="Unassembled WGS sequence"/>
</dbReference>
<keyword evidence="1" id="KW-0472">Membrane</keyword>
<evidence type="ECO:0000313" key="2">
    <source>
        <dbReference type="EMBL" id="KAF0568464.1"/>
    </source>
</evidence>
<reference evidence="2 3" key="1">
    <citation type="submission" date="2019-09" db="EMBL/GenBank/DDBJ databases">
        <title>Draft genome sequence of Psychrobacter nivimaris LAMA 639, in search for biotechnological relevant genes.</title>
        <authorList>
            <person name="Lima A.O.S."/>
            <person name="Staloch B.E.K."/>
            <person name="Freitas R.C."/>
            <person name="Niero H."/>
            <person name="Silva M.A.C."/>
        </authorList>
    </citation>
    <scope>NUCLEOTIDE SEQUENCE [LARGE SCALE GENOMIC DNA]</scope>
    <source>
        <strain evidence="2 3">LAMA 639</strain>
    </source>
</reference>